<accession>A0ACC0Z2U8</accession>
<gene>
    <name evidence="1" type="ORF">Pint_03714</name>
</gene>
<comment type="caution">
    <text evidence="1">The sequence shown here is derived from an EMBL/GenBank/DDBJ whole genome shotgun (WGS) entry which is preliminary data.</text>
</comment>
<evidence type="ECO:0000313" key="2">
    <source>
        <dbReference type="Proteomes" id="UP001163603"/>
    </source>
</evidence>
<proteinExistence type="predicted"/>
<sequence>MLLAMVYFFGGGGGLSDGPAGSSGLSDGPAGGGLGAGVLGCGRGRALALAVGSHVLEGVSFPPVLPDYVEPGKVKVTTLNNGIRIASATSAVCLPLAGEDAFKGTKNRSHLHIVRKVEATGGNISASASREPVEYTFDALKTYVPEMVELLVGVTEVMEEDGIVASGRNDVFRRVKKEEQLPQRERLDKVQGCFRRVEKTESDVDKLITDSSDEV</sequence>
<name>A0ACC0Z2U8_9ROSI</name>
<evidence type="ECO:0000313" key="1">
    <source>
        <dbReference type="EMBL" id="KAJ0045495.1"/>
    </source>
</evidence>
<dbReference type="Proteomes" id="UP001163603">
    <property type="component" value="Chromosome 3"/>
</dbReference>
<keyword evidence="2" id="KW-1185">Reference proteome</keyword>
<protein>
    <submittedName>
        <fullName evidence="1">Uncharacterized protein</fullName>
    </submittedName>
</protein>
<reference evidence="2" key="1">
    <citation type="journal article" date="2023" name="G3 (Bethesda)">
        <title>Genome assembly and association tests identify interacting loci associated with vigor, precocity, and sex in interspecific pistachio rootstocks.</title>
        <authorList>
            <person name="Palmer W."/>
            <person name="Jacygrad E."/>
            <person name="Sagayaradj S."/>
            <person name="Cavanaugh K."/>
            <person name="Han R."/>
            <person name="Bertier L."/>
            <person name="Beede B."/>
            <person name="Kafkas S."/>
            <person name="Golino D."/>
            <person name="Preece J."/>
            <person name="Michelmore R."/>
        </authorList>
    </citation>
    <scope>NUCLEOTIDE SEQUENCE [LARGE SCALE GENOMIC DNA]</scope>
</reference>
<organism evidence="1 2">
    <name type="scientific">Pistacia integerrima</name>
    <dbReference type="NCBI Taxonomy" id="434235"/>
    <lineage>
        <taxon>Eukaryota</taxon>
        <taxon>Viridiplantae</taxon>
        <taxon>Streptophyta</taxon>
        <taxon>Embryophyta</taxon>
        <taxon>Tracheophyta</taxon>
        <taxon>Spermatophyta</taxon>
        <taxon>Magnoliopsida</taxon>
        <taxon>eudicotyledons</taxon>
        <taxon>Gunneridae</taxon>
        <taxon>Pentapetalae</taxon>
        <taxon>rosids</taxon>
        <taxon>malvids</taxon>
        <taxon>Sapindales</taxon>
        <taxon>Anacardiaceae</taxon>
        <taxon>Pistacia</taxon>
    </lineage>
</organism>
<dbReference type="EMBL" id="CM047738">
    <property type="protein sequence ID" value="KAJ0045495.1"/>
    <property type="molecule type" value="Genomic_DNA"/>
</dbReference>